<sequence length="179" mass="18993">MMTSKLPSLIGIRSISKGWFNKIRVQPWMTFVVAACKMSLSIIKLSFVINGFLAKNMALVPDLINLYSNIVRCPIGANLSIFTKLRMNNKLICQEFSYIMVLLPSVDLTGDEDPTNENGDIGMGDSIRVSVSLGGGISLGGKKYRESNIGDSGNTRDGGKTGGGSIGAYGGIGGSLAAH</sequence>
<evidence type="ECO:0000313" key="2">
    <source>
        <dbReference type="Proteomes" id="UP001151760"/>
    </source>
</evidence>
<name>A0ABQ5FR99_9ASTR</name>
<dbReference type="Proteomes" id="UP001151760">
    <property type="component" value="Unassembled WGS sequence"/>
</dbReference>
<comment type="caution">
    <text evidence="1">The sequence shown here is derived from an EMBL/GenBank/DDBJ whole genome shotgun (WGS) entry which is preliminary data.</text>
</comment>
<evidence type="ECO:0000313" key="1">
    <source>
        <dbReference type="EMBL" id="GJT65423.1"/>
    </source>
</evidence>
<reference evidence="1" key="1">
    <citation type="journal article" date="2022" name="Int. J. Mol. Sci.">
        <title>Draft Genome of Tanacetum Coccineum: Genomic Comparison of Closely Related Tanacetum-Family Plants.</title>
        <authorList>
            <person name="Yamashiro T."/>
            <person name="Shiraishi A."/>
            <person name="Nakayama K."/>
            <person name="Satake H."/>
        </authorList>
    </citation>
    <scope>NUCLEOTIDE SEQUENCE</scope>
</reference>
<accession>A0ABQ5FR99</accession>
<gene>
    <name evidence="1" type="ORF">Tco_1016903</name>
</gene>
<dbReference type="EMBL" id="BQNB010017629">
    <property type="protein sequence ID" value="GJT65423.1"/>
    <property type="molecule type" value="Genomic_DNA"/>
</dbReference>
<reference evidence="1" key="2">
    <citation type="submission" date="2022-01" db="EMBL/GenBank/DDBJ databases">
        <authorList>
            <person name="Yamashiro T."/>
            <person name="Shiraishi A."/>
            <person name="Satake H."/>
            <person name="Nakayama K."/>
        </authorList>
    </citation>
    <scope>NUCLEOTIDE SEQUENCE</scope>
</reference>
<keyword evidence="2" id="KW-1185">Reference proteome</keyword>
<protein>
    <submittedName>
        <fullName evidence="1">Uncharacterized protein</fullName>
    </submittedName>
</protein>
<proteinExistence type="predicted"/>
<organism evidence="1 2">
    <name type="scientific">Tanacetum coccineum</name>
    <dbReference type="NCBI Taxonomy" id="301880"/>
    <lineage>
        <taxon>Eukaryota</taxon>
        <taxon>Viridiplantae</taxon>
        <taxon>Streptophyta</taxon>
        <taxon>Embryophyta</taxon>
        <taxon>Tracheophyta</taxon>
        <taxon>Spermatophyta</taxon>
        <taxon>Magnoliopsida</taxon>
        <taxon>eudicotyledons</taxon>
        <taxon>Gunneridae</taxon>
        <taxon>Pentapetalae</taxon>
        <taxon>asterids</taxon>
        <taxon>campanulids</taxon>
        <taxon>Asterales</taxon>
        <taxon>Asteraceae</taxon>
        <taxon>Asteroideae</taxon>
        <taxon>Anthemideae</taxon>
        <taxon>Anthemidinae</taxon>
        <taxon>Tanacetum</taxon>
    </lineage>
</organism>